<reference evidence="2 3" key="1">
    <citation type="submission" date="2019-12" db="EMBL/GenBank/DDBJ databases">
        <title>Novel species isolated from a subtropical stream in China.</title>
        <authorList>
            <person name="Lu H."/>
        </authorList>
    </citation>
    <scope>NUCLEOTIDE SEQUENCE [LARGE SCALE GENOMIC DNA]</scope>
    <source>
        <strain evidence="2 3">FT50W</strain>
    </source>
</reference>
<dbReference type="Proteomes" id="UP000474565">
    <property type="component" value="Unassembled WGS sequence"/>
</dbReference>
<evidence type="ECO:0000256" key="1">
    <source>
        <dbReference type="SAM" id="Phobius"/>
    </source>
</evidence>
<comment type="caution">
    <text evidence="2">The sequence shown here is derived from an EMBL/GenBank/DDBJ whole genome shotgun (WGS) entry which is preliminary data.</text>
</comment>
<sequence>MTIPEVSRSVMDEFEEIVLSHTSAHRHDQFAKILCIAVVGYICYSMFNSVLISLVLIAYGAKILYKKPDLTVDVSYDEVKQLIVDPEFETVV</sequence>
<dbReference type="EMBL" id="WWCP01000082">
    <property type="protein sequence ID" value="MYM85514.1"/>
    <property type="molecule type" value="Genomic_DNA"/>
</dbReference>
<proteinExistence type="predicted"/>
<evidence type="ECO:0000313" key="2">
    <source>
        <dbReference type="EMBL" id="MYM85514.1"/>
    </source>
</evidence>
<protein>
    <submittedName>
        <fullName evidence="2">Uncharacterized protein</fullName>
    </submittedName>
</protein>
<evidence type="ECO:0000313" key="3">
    <source>
        <dbReference type="Proteomes" id="UP000474565"/>
    </source>
</evidence>
<keyword evidence="1" id="KW-0812">Transmembrane</keyword>
<gene>
    <name evidence="2" type="ORF">GTP44_26755</name>
</gene>
<keyword evidence="1" id="KW-0472">Membrane</keyword>
<dbReference type="RefSeq" id="WP_161021794.1">
    <property type="nucleotide sequence ID" value="NZ_WWCP01000082.1"/>
</dbReference>
<feature type="transmembrane region" description="Helical" evidence="1">
    <location>
        <begin position="30"/>
        <end position="59"/>
    </location>
</feature>
<accession>A0A6L8MU48</accession>
<organism evidence="2 3">
    <name type="scientific">Duganella lactea</name>
    <dbReference type="NCBI Taxonomy" id="2692173"/>
    <lineage>
        <taxon>Bacteria</taxon>
        <taxon>Pseudomonadati</taxon>
        <taxon>Pseudomonadota</taxon>
        <taxon>Betaproteobacteria</taxon>
        <taxon>Burkholderiales</taxon>
        <taxon>Oxalobacteraceae</taxon>
        <taxon>Telluria group</taxon>
        <taxon>Duganella</taxon>
    </lineage>
</organism>
<dbReference type="AlphaFoldDB" id="A0A6L8MU48"/>
<name>A0A6L8MU48_9BURK</name>
<keyword evidence="1" id="KW-1133">Transmembrane helix</keyword>